<name>X1BMH8_9ZZZZ</name>
<gene>
    <name evidence="2" type="ORF">S01H4_39158</name>
</gene>
<keyword evidence="1" id="KW-0175">Coiled coil</keyword>
<feature type="coiled-coil region" evidence="1">
    <location>
        <begin position="3"/>
        <end position="65"/>
    </location>
</feature>
<protein>
    <submittedName>
        <fullName evidence="2">Uncharacterized protein</fullName>
    </submittedName>
</protein>
<comment type="caution">
    <text evidence="2">The sequence shown here is derived from an EMBL/GenBank/DDBJ whole genome shotgun (WGS) entry which is preliminary data.</text>
</comment>
<accession>X1BMH8</accession>
<reference evidence="2" key="1">
    <citation type="journal article" date="2014" name="Front. Microbiol.">
        <title>High frequency of phylogenetically diverse reductive dehalogenase-homologous genes in deep subseafloor sedimentary metagenomes.</title>
        <authorList>
            <person name="Kawai M."/>
            <person name="Futagami T."/>
            <person name="Toyoda A."/>
            <person name="Takaki Y."/>
            <person name="Nishi S."/>
            <person name="Hori S."/>
            <person name="Arai W."/>
            <person name="Tsubouchi T."/>
            <person name="Morono Y."/>
            <person name="Uchiyama I."/>
            <person name="Ito T."/>
            <person name="Fujiyama A."/>
            <person name="Inagaki F."/>
            <person name="Takami H."/>
        </authorList>
    </citation>
    <scope>NUCLEOTIDE SEQUENCE</scope>
    <source>
        <strain evidence="2">Expedition CK06-06</strain>
    </source>
</reference>
<organism evidence="2">
    <name type="scientific">marine sediment metagenome</name>
    <dbReference type="NCBI Taxonomy" id="412755"/>
    <lineage>
        <taxon>unclassified sequences</taxon>
        <taxon>metagenomes</taxon>
        <taxon>ecological metagenomes</taxon>
    </lineage>
</organism>
<proteinExistence type="predicted"/>
<dbReference type="EMBL" id="BART01021180">
    <property type="protein sequence ID" value="GAG97129.1"/>
    <property type="molecule type" value="Genomic_DNA"/>
</dbReference>
<evidence type="ECO:0000313" key="2">
    <source>
        <dbReference type="EMBL" id="GAG97129.1"/>
    </source>
</evidence>
<evidence type="ECO:0000256" key="1">
    <source>
        <dbReference type="SAM" id="Coils"/>
    </source>
</evidence>
<dbReference type="AlphaFoldDB" id="X1BMH8"/>
<dbReference type="Gene3D" id="1.20.1270.70">
    <property type="entry name" value="Designed single chain three-helix bundle"/>
    <property type="match status" value="1"/>
</dbReference>
<sequence length="69" mass="7859">MSITELEEQKDGLLDQIEALEEKCDTLETCKDEGACDKCEAYKKIEDLSTKVEDLENKIEELTSADEEE</sequence>